<dbReference type="PANTHER" id="PTHR39339">
    <property type="entry name" value="SLR1444 PROTEIN"/>
    <property type="match status" value="1"/>
</dbReference>
<dbReference type="SMART" id="SM00880">
    <property type="entry name" value="CHAD"/>
    <property type="match status" value="1"/>
</dbReference>
<name>A0AAN1QPD7_SYNEL</name>
<reference evidence="2 3" key="1">
    <citation type="journal article" date="2018" name="Sci. Rep.">
        <title>Genome Features and Biochemical Characteristics of a Robust, Fast Growing and Naturally Transformable Cyanobacterium Synechococcus elongatus PCC 11801 Isolated from India.</title>
        <authorList>
            <person name="Jaiswal D."/>
            <person name="Sengupta A."/>
            <person name="Sohoni S."/>
            <person name="Sengupta S."/>
            <person name="Phadnavis A.G."/>
            <person name="Pakrasi H.B."/>
            <person name="Wangikar P.P."/>
        </authorList>
    </citation>
    <scope>NUCLEOTIDE SEQUENCE [LARGE SCALE GENOMIC DNA]</scope>
    <source>
        <strain evidence="2 3">PCC 11801</strain>
    </source>
</reference>
<dbReference type="Proteomes" id="UP000267249">
    <property type="component" value="Chromosome"/>
</dbReference>
<proteinExistence type="predicted"/>
<accession>A0AAN1QPD7</accession>
<dbReference type="PANTHER" id="PTHR39339:SF1">
    <property type="entry name" value="CHAD DOMAIN-CONTAINING PROTEIN"/>
    <property type="match status" value="1"/>
</dbReference>
<dbReference type="RefSeq" id="WP_208673232.1">
    <property type="nucleotide sequence ID" value="NZ_CP030139.2"/>
</dbReference>
<dbReference type="AlphaFoldDB" id="A0AAN1QPD7"/>
<evidence type="ECO:0000313" key="2">
    <source>
        <dbReference type="EMBL" id="AZB72906.1"/>
    </source>
</evidence>
<dbReference type="Gene3D" id="1.40.20.10">
    <property type="entry name" value="CHAD domain"/>
    <property type="match status" value="1"/>
</dbReference>
<organism evidence="2 3">
    <name type="scientific">Synechococcus elongatus PCC 11801</name>
    <dbReference type="NCBI Taxonomy" id="2219813"/>
    <lineage>
        <taxon>Bacteria</taxon>
        <taxon>Bacillati</taxon>
        <taxon>Cyanobacteriota</taxon>
        <taxon>Cyanophyceae</taxon>
        <taxon>Synechococcales</taxon>
        <taxon>Synechococcaceae</taxon>
        <taxon>Synechococcus</taxon>
    </lineage>
</organism>
<dbReference type="EMBL" id="CP030139">
    <property type="protein sequence ID" value="AZB72906.1"/>
    <property type="molecule type" value="Genomic_DNA"/>
</dbReference>
<dbReference type="PROSITE" id="PS51708">
    <property type="entry name" value="CHAD"/>
    <property type="match status" value="1"/>
</dbReference>
<evidence type="ECO:0000259" key="1">
    <source>
        <dbReference type="PROSITE" id="PS51708"/>
    </source>
</evidence>
<sequence>MSASLNLPADSLGLCLLQGMQRQVDRYLHYRRAVLRDRDPEDLHQLRVSLRRLRSLLEHYGFALSLPKAVRQRSLASLGRRCGQVRDLDVLLEALQSLPKPEQHQEARRFQQLQKQLKARCRQARCQLRRELQRSRYQRCITALRNWLAKPSFEACAYLPSPDLLPELVLASYARLHVHPGWWIRVTDQQQLRSADNHQLHDLRKTVKRFRYGVEVLATVAPTLEPLLQRLKPLQTALGTWQDRATWTVLLDTQQAHWQRRVPSLADRWQQDSRLAWQQWLEQQQALRDPSTGLQATVYDCLGWRSPQSGRINATPS</sequence>
<dbReference type="InterPro" id="IPR007899">
    <property type="entry name" value="CHAD_dom"/>
</dbReference>
<dbReference type="Pfam" id="PF05235">
    <property type="entry name" value="CHAD"/>
    <property type="match status" value="1"/>
</dbReference>
<gene>
    <name evidence="2" type="ORF">DOP62_09405</name>
</gene>
<protein>
    <submittedName>
        <fullName evidence="2">CHAD domain-containing protein</fullName>
    </submittedName>
</protein>
<feature type="domain" description="CHAD" evidence="1">
    <location>
        <begin position="9"/>
        <end position="307"/>
    </location>
</feature>
<dbReference type="InterPro" id="IPR038186">
    <property type="entry name" value="CHAD_dom_sf"/>
</dbReference>
<evidence type="ECO:0000313" key="3">
    <source>
        <dbReference type="Proteomes" id="UP000267249"/>
    </source>
</evidence>